<name>A0A8I1DFD0_THEIN</name>
<proteinExistence type="predicted"/>
<evidence type="ECO:0000256" key="1">
    <source>
        <dbReference type="SAM" id="SignalP"/>
    </source>
</evidence>
<evidence type="ECO:0000313" key="3">
    <source>
        <dbReference type="Proteomes" id="UP000633619"/>
    </source>
</evidence>
<organism evidence="2 3">
    <name type="scientific">Thermoactinomyces intermedius</name>
    <dbReference type="NCBI Taxonomy" id="2024"/>
    <lineage>
        <taxon>Bacteria</taxon>
        <taxon>Bacillati</taxon>
        <taxon>Bacillota</taxon>
        <taxon>Bacilli</taxon>
        <taxon>Bacillales</taxon>
        <taxon>Thermoactinomycetaceae</taxon>
        <taxon>Thermoactinomyces</taxon>
    </lineage>
</organism>
<dbReference type="PROSITE" id="PS51257">
    <property type="entry name" value="PROKAR_LIPOPROTEIN"/>
    <property type="match status" value="1"/>
</dbReference>
<accession>A0A8I1DFD0</accession>
<dbReference type="RefSeq" id="WP_147437075.1">
    <property type="nucleotide sequence ID" value="NZ_JACETT010000002.1"/>
</dbReference>
<feature type="chain" id="PRO_5038582387" description="Lipoprotein" evidence="1">
    <location>
        <begin position="26"/>
        <end position="248"/>
    </location>
</feature>
<evidence type="ECO:0000313" key="2">
    <source>
        <dbReference type="EMBL" id="MBH8595949.1"/>
    </source>
</evidence>
<keyword evidence="1" id="KW-0732">Signal</keyword>
<dbReference type="EMBL" id="JAECVW010000007">
    <property type="protein sequence ID" value="MBH8595949.1"/>
    <property type="molecule type" value="Genomic_DNA"/>
</dbReference>
<feature type="signal peptide" evidence="1">
    <location>
        <begin position="1"/>
        <end position="25"/>
    </location>
</feature>
<dbReference type="Proteomes" id="UP000633619">
    <property type="component" value="Unassembled WGS sequence"/>
</dbReference>
<dbReference type="AlphaFoldDB" id="A0A8I1DFD0"/>
<gene>
    <name evidence="2" type="ORF">I8U20_11475</name>
</gene>
<reference evidence="2 3" key="1">
    <citation type="submission" date="2020-12" db="EMBL/GenBank/DDBJ databases">
        <title>WGS of Thermoactinomyces spp.</title>
        <authorList>
            <person name="Cheng K."/>
        </authorList>
    </citation>
    <scope>NUCLEOTIDE SEQUENCE [LARGE SCALE GENOMIC DNA]</scope>
    <source>
        <strain evidence="3">CICC 10671\DSM 43846</strain>
    </source>
</reference>
<comment type="caution">
    <text evidence="2">The sequence shown here is derived from an EMBL/GenBank/DDBJ whole genome shotgun (WGS) entry which is preliminary data.</text>
</comment>
<protein>
    <recommendedName>
        <fullName evidence="4">Lipoprotein</fullName>
    </recommendedName>
</protein>
<sequence length="248" mass="29157">MRGKWIPIICVCVIVMMLTGCQTNSVDTLPKEEGKQMSQEEKKQLKDKAVQHIKSTYNKEFVVTKVECVREFNSNCFITGNVKDENNTEITVYWMPPEIKDDYVLVKWDQELEPKIKEISNKHFEIKRIETISYTNGTKTNKYTGEIPSVYEVLKNGGDKDYLFKWTGEIYKNGGKYEQSIKNFLEEIEEMNFNRVRVTIYVYDDQLKTSTTKEDEGKYLLYEYVISIDDIQKAEIDSINLNQYKTVY</sequence>
<keyword evidence="3" id="KW-1185">Reference proteome</keyword>
<evidence type="ECO:0008006" key="4">
    <source>
        <dbReference type="Google" id="ProtNLM"/>
    </source>
</evidence>